<accession>A0A843AQG8</accession>
<evidence type="ECO:0000259" key="1">
    <source>
        <dbReference type="PROSITE" id="PS50234"/>
    </source>
</evidence>
<dbReference type="InterPro" id="IPR002035">
    <property type="entry name" value="VWF_A"/>
</dbReference>
<comment type="caution">
    <text evidence="2">The sequence shown here is derived from an EMBL/GenBank/DDBJ whole genome shotgun (WGS) entry which is preliminary data.</text>
</comment>
<organism evidence="2 3">
    <name type="scientific">Methanobrevibacter arboriphilus</name>
    <dbReference type="NCBI Taxonomy" id="39441"/>
    <lineage>
        <taxon>Archaea</taxon>
        <taxon>Methanobacteriati</taxon>
        <taxon>Methanobacteriota</taxon>
        <taxon>Methanomada group</taxon>
        <taxon>Methanobacteria</taxon>
        <taxon>Methanobacteriales</taxon>
        <taxon>Methanobacteriaceae</taxon>
        <taxon>Methanobrevibacter</taxon>
    </lineage>
</organism>
<dbReference type="PROSITE" id="PS50234">
    <property type="entry name" value="VWFA"/>
    <property type="match status" value="1"/>
</dbReference>
<proteinExistence type="predicted"/>
<sequence length="342" mass="38290">MVEGVKREKLYGKRVNSQSKKGKYVKSKISNNSEDVAIDATIRAAVLNSNIKNSNINNNSKFNKDTNLKINNDTNLKVNIKKEDLREKVRKHGAKLSIALIVDMSGSMISDEKLNRIKAILQKIILNVHVNKDKLAVIGFKGKDSEVIIPNTKRPNSFLNKLENITVGGTTPMAAGLKKGLEVLKKDLNKEEYIPMLMILSDGVTNVSLERSNINSNVNKRSKSLKYNNSSGKSKEYKSNKMIISNPIKDALTVGEEIAKYNIHTVIVNFEKEKNKGRSINKELAFITGGNFYDLEILGDKLSKDIFEVEGVDTNSMSFGSFKSDLSDMVLEKIIDYERDKI</sequence>
<dbReference type="Proteomes" id="UP000658733">
    <property type="component" value="Unassembled WGS sequence"/>
</dbReference>
<dbReference type="Gene3D" id="3.40.50.410">
    <property type="entry name" value="von Willebrand factor, type A domain"/>
    <property type="match status" value="1"/>
</dbReference>
<gene>
    <name evidence="2" type="ORF">ISP01_06305</name>
</gene>
<dbReference type="RefSeq" id="WP_278523177.1">
    <property type="nucleotide sequence ID" value="NZ_JADIIN010000053.1"/>
</dbReference>
<dbReference type="PANTHER" id="PTHR43473:SF2">
    <property type="entry name" value="MAGNESIUM-CHELATASE SUBUNIT CHLD, CHLOROPLASTIC"/>
    <property type="match status" value="1"/>
</dbReference>
<reference evidence="2" key="1">
    <citation type="submission" date="2020-10" db="EMBL/GenBank/DDBJ databases">
        <title>Dehalococcoides mccartyi of a TCE/Cr reducing biochatode.</title>
        <authorList>
            <person name="Matturro B."/>
        </authorList>
    </citation>
    <scope>NUCLEOTIDE SEQUENCE</scope>
    <source>
        <strain evidence="2">Bin4</strain>
    </source>
</reference>
<name>A0A843AQG8_METAZ</name>
<dbReference type="Pfam" id="PF13519">
    <property type="entry name" value="VWA_2"/>
    <property type="match status" value="1"/>
</dbReference>
<dbReference type="EMBL" id="JADIIN010000053">
    <property type="protein sequence ID" value="MBF4469000.1"/>
    <property type="molecule type" value="Genomic_DNA"/>
</dbReference>
<dbReference type="InterPro" id="IPR036465">
    <property type="entry name" value="vWFA_dom_sf"/>
</dbReference>
<evidence type="ECO:0000313" key="2">
    <source>
        <dbReference type="EMBL" id="MBF4469000.1"/>
    </source>
</evidence>
<feature type="domain" description="VWFA" evidence="1">
    <location>
        <begin position="97"/>
        <end position="334"/>
    </location>
</feature>
<dbReference type="SUPFAM" id="SSF53300">
    <property type="entry name" value="vWA-like"/>
    <property type="match status" value="1"/>
</dbReference>
<evidence type="ECO:0000313" key="3">
    <source>
        <dbReference type="Proteomes" id="UP000658733"/>
    </source>
</evidence>
<dbReference type="PANTHER" id="PTHR43473">
    <property type="entry name" value="MAGNESIUM-CHELATASE SUBUNIT CHLD, CHLOROPLASTIC"/>
    <property type="match status" value="1"/>
</dbReference>
<dbReference type="AlphaFoldDB" id="A0A843AQG8"/>
<protein>
    <submittedName>
        <fullName evidence="2">VWA domain-containing protein</fullName>
    </submittedName>
</protein>
<dbReference type="SMART" id="SM00327">
    <property type="entry name" value="VWA"/>
    <property type="match status" value="1"/>
</dbReference>